<protein>
    <recommendedName>
        <fullName evidence="5">Chaperone protein HtpG</fullName>
    </recommendedName>
    <alternativeName>
        <fullName evidence="5">Heat shock protein HtpG</fullName>
    </alternativeName>
    <alternativeName>
        <fullName evidence="5">High temperature protein G</fullName>
    </alternativeName>
</protein>
<comment type="subcellular location">
    <subcellularLocation>
        <location evidence="5">Cytoplasm</location>
    </subcellularLocation>
</comment>
<dbReference type="InterPro" id="IPR001404">
    <property type="entry name" value="Hsp90_fam"/>
</dbReference>
<keyword evidence="2 5" id="KW-0547">Nucleotide-binding</keyword>
<dbReference type="NCBIfam" id="NF003555">
    <property type="entry name" value="PRK05218.1"/>
    <property type="match status" value="1"/>
</dbReference>
<dbReference type="SUPFAM" id="SSF110942">
    <property type="entry name" value="HSP90 C-terminal domain"/>
    <property type="match status" value="1"/>
</dbReference>
<comment type="caution">
    <text evidence="5">Lacks conserved residue(s) required for the propagation of feature annotation.</text>
</comment>
<evidence type="ECO:0000256" key="1">
    <source>
        <dbReference type="ARBA" id="ARBA00008239"/>
    </source>
</evidence>
<dbReference type="Pfam" id="PF13589">
    <property type="entry name" value="HATPase_c_3"/>
    <property type="match status" value="1"/>
</dbReference>
<feature type="region of interest" description="A; substrate-binding" evidence="5">
    <location>
        <begin position="1"/>
        <end position="340"/>
    </location>
</feature>
<dbReference type="Gene3D" id="3.30.230.80">
    <property type="match status" value="1"/>
</dbReference>
<dbReference type="Proteomes" id="UP001165283">
    <property type="component" value="Unassembled WGS sequence"/>
</dbReference>
<evidence type="ECO:0000256" key="5">
    <source>
        <dbReference type="HAMAP-Rule" id="MF_00505"/>
    </source>
</evidence>
<gene>
    <name evidence="5 7" type="primary">htpG</name>
    <name evidence="7" type="ORF">KDL28_13900</name>
</gene>
<dbReference type="Gene3D" id="3.40.50.11260">
    <property type="match status" value="1"/>
</dbReference>
<comment type="subunit">
    <text evidence="5">Homodimer.</text>
</comment>
<keyword evidence="5" id="KW-0963">Cytoplasm</keyword>
<feature type="domain" description="Histidine kinase/HSP90-like ATPase" evidence="6">
    <location>
        <begin position="26"/>
        <end position="188"/>
    </location>
</feature>
<proteinExistence type="inferred from homology"/>
<dbReference type="InterPro" id="IPR003594">
    <property type="entry name" value="HATPase_dom"/>
</dbReference>
<organism evidence="7 8">
    <name type="scientific">Pseudonocardia humida</name>
    <dbReference type="NCBI Taxonomy" id="2800819"/>
    <lineage>
        <taxon>Bacteria</taxon>
        <taxon>Bacillati</taxon>
        <taxon>Actinomycetota</taxon>
        <taxon>Actinomycetes</taxon>
        <taxon>Pseudonocardiales</taxon>
        <taxon>Pseudonocardiaceae</taxon>
        <taxon>Pseudonocardia</taxon>
    </lineage>
</organism>
<dbReference type="EMBL" id="JAGSOV010000032">
    <property type="protein sequence ID" value="MCO1656148.1"/>
    <property type="molecule type" value="Genomic_DNA"/>
</dbReference>
<dbReference type="Gene3D" id="3.30.565.10">
    <property type="entry name" value="Histidine kinase-like ATPase, C-terminal domain"/>
    <property type="match status" value="1"/>
</dbReference>
<dbReference type="SUPFAM" id="SSF54211">
    <property type="entry name" value="Ribosomal protein S5 domain 2-like"/>
    <property type="match status" value="1"/>
</dbReference>
<feature type="region of interest" description="C" evidence="5">
    <location>
        <begin position="550"/>
        <end position="628"/>
    </location>
</feature>
<reference evidence="7" key="1">
    <citation type="submission" date="2021-04" db="EMBL/GenBank/DDBJ databases">
        <title>Pseudonocardia sp. nov., isolated from sandy soil of mangrove forest.</title>
        <authorList>
            <person name="Zan Z."/>
            <person name="Huang R."/>
            <person name="Liu W."/>
        </authorList>
    </citation>
    <scope>NUCLEOTIDE SEQUENCE</scope>
    <source>
        <strain evidence="7">S2-4</strain>
    </source>
</reference>
<dbReference type="InterPro" id="IPR036890">
    <property type="entry name" value="HATPase_C_sf"/>
</dbReference>
<evidence type="ECO:0000256" key="3">
    <source>
        <dbReference type="ARBA" id="ARBA00022840"/>
    </source>
</evidence>
<keyword evidence="3 5" id="KW-0067">ATP-binding</keyword>
<evidence type="ECO:0000259" key="6">
    <source>
        <dbReference type="SMART" id="SM00387"/>
    </source>
</evidence>
<accession>A0ABT0ZZP8</accession>
<comment type="function">
    <text evidence="5">Molecular chaperone. Has ATPase activity.</text>
</comment>
<dbReference type="InterPro" id="IPR020568">
    <property type="entry name" value="Ribosomal_Su5_D2-typ_SF"/>
</dbReference>
<dbReference type="SMART" id="SM00387">
    <property type="entry name" value="HATPase_c"/>
    <property type="match status" value="1"/>
</dbReference>
<keyword evidence="5" id="KW-0346">Stress response</keyword>
<evidence type="ECO:0000313" key="8">
    <source>
        <dbReference type="Proteomes" id="UP001165283"/>
    </source>
</evidence>
<evidence type="ECO:0000256" key="4">
    <source>
        <dbReference type="ARBA" id="ARBA00023186"/>
    </source>
</evidence>
<dbReference type="Pfam" id="PF00183">
    <property type="entry name" value="HSP90"/>
    <property type="match status" value="1"/>
</dbReference>
<comment type="similarity">
    <text evidence="1 5">Belongs to the heat shock protein 90 family.</text>
</comment>
<keyword evidence="4 5" id="KW-0143">Chaperone</keyword>
<evidence type="ECO:0000313" key="7">
    <source>
        <dbReference type="EMBL" id="MCO1656148.1"/>
    </source>
</evidence>
<dbReference type="SUPFAM" id="SSF55874">
    <property type="entry name" value="ATPase domain of HSP90 chaperone/DNA topoisomerase II/histidine kinase"/>
    <property type="match status" value="1"/>
</dbReference>
<dbReference type="HAMAP" id="MF_00505">
    <property type="entry name" value="HSP90"/>
    <property type="match status" value="1"/>
</dbReference>
<dbReference type="PRINTS" id="PR00775">
    <property type="entry name" value="HEATSHOCK90"/>
</dbReference>
<dbReference type="InterPro" id="IPR037196">
    <property type="entry name" value="HSP90_C"/>
</dbReference>
<dbReference type="PANTHER" id="PTHR11528">
    <property type="entry name" value="HEAT SHOCK PROTEIN 90 FAMILY MEMBER"/>
    <property type="match status" value="1"/>
</dbReference>
<dbReference type="RefSeq" id="WP_252438599.1">
    <property type="nucleotide sequence ID" value="NZ_JAGSOV010000032.1"/>
</dbReference>
<dbReference type="PIRSF" id="PIRSF002583">
    <property type="entry name" value="Hsp90"/>
    <property type="match status" value="1"/>
</dbReference>
<keyword evidence="8" id="KW-1185">Reference proteome</keyword>
<dbReference type="Gene3D" id="1.20.120.790">
    <property type="entry name" value="Heat shock protein 90, C-terminal domain"/>
    <property type="match status" value="1"/>
</dbReference>
<dbReference type="CDD" id="cd16927">
    <property type="entry name" value="HATPase_Hsp90-like"/>
    <property type="match status" value="1"/>
</dbReference>
<comment type="caution">
    <text evidence="7">The sequence shown here is derived from an EMBL/GenBank/DDBJ whole genome shotgun (WGS) entry which is preliminary data.</text>
</comment>
<evidence type="ECO:0000256" key="2">
    <source>
        <dbReference type="ARBA" id="ARBA00022741"/>
    </source>
</evidence>
<dbReference type="InterPro" id="IPR020575">
    <property type="entry name" value="Hsp90_N"/>
</dbReference>
<sequence length="628" mass="69854">MSTETIEFQAQARQLLQLMIHSIYSTKDVFLRELISNASDALDKLRLAAYQDKDLEVDTSDLHIALATDPGERTLTVRDNGIGMTREEVVDLIGTIAKSGTAEMLGRLQQAREAGAASEQATAELIGQFGVGFYSSFMVADRVVLVTRKAGAASGVRWESDGQGTYTVSDEPQAPQGTAVTLHLKPEDTEDALHDYANPTTVKGIVKRYSDFITWPIRMAPAGGEGEPETVNSRKALWARSPKDVSDEEYTEFYRHVSHDWREPLQTIRLSAEGTFEYQALLFLPSHAPMDLFMREAKRGVQLYVKRVFIMDDCEALVPEYLRFVKGVVDANDLSLNISREILQQDRQIQLIRKRLVKKVLSTVRSMLDDEPEKYATFWSELGRAVKEGLLSDHDNRQAILEICSFASTHDPEKPTTLRDYIARMPEGQEAIYYATGESRAALENSPHLEAFRAKGYEVLLLTDPVDEVWVDMVPTFEDKALTSVAKGEVDLGGDDVDDETKKGFDALLGWLAATLDDDVKEVRLSHRLTTSAACLVGDAADLTPTLEKMYRAMGQEPPKVKRILELNPGHALVTGLREAHEQRPDDPGLRETAQLLHGMALLAEGGELAEPAAFVAMLSRRLEQTLT</sequence>
<name>A0ABT0ZZP8_9PSEU</name>